<dbReference type="PANTHER" id="PTHR36842:SF1">
    <property type="entry name" value="PROTEIN TOLB"/>
    <property type="match status" value="1"/>
</dbReference>
<dbReference type="EMBL" id="NVVJ01000015">
    <property type="protein sequence ID" value="PCJ25712.1"/>
    <property type="molecule type" value="Genomic_DNA"/>
</dbReference>
<evidence type="ECO:0000313" key="3">
    <source>
        <dbReference type="EMBL" id="PCJ25712.1"/>
    </source>
</evidence>
<dbReference type="Pfam" id="PF07676">
    <property type="entry name" value="PD40"/>
    <property type="match status" value="4"/>
</dbReference>
<evidence type="ECO:0000313" key="4">
    <source>
        <dbReference type="Proteomes" id="UP000218327"/>
    </source>
</evidence>
<proteinExistence type="inferred from homology"/>
<reference evidence="4" key="1">
    <citation type="submission" date="2017-08" db="EMBL/GenBank/DDBJ databases">
        <title>A dynamic microbial community with high functional redundancy inhabits the cold, oxic subseafloor aquifer.</title>
        <authorList>
            <person name="Tully B.J."/>
            <person name="Wheat C.G."/>
            <person name="Glazer B.T."/>
            <person name="Huber J.A."/>
        </authorList>
    </citation>
    <scope>NUCLEOTIDE SEQUENCE [LARGE SCALE GENOMIC DNA]</scope>
</reference>
<dbReference type="AlphaFoldDB" id="A0A2A5B2J8"/>
<comment type="caution">
    <text evidence="3">The sequence shown here is derived from an EMBL/GenBank/DDBJ whole genome shotgun (WGS) entry which is preliminary data.</text>
</comment>
<protein>
    <submittedName>
        <fullName evidence="3">Biopolymer transporter Tol</fullName>
    </submittedName>
</protein>
<comment type="similarity">
    <text evidence="1">Belongs to the TolB family.</text>
</comment>
<accession>A0A2A5B2J8</accession>
<feature type="chain" id="PRO_5013195778" evidence="2">
    <location>
        <begin position="29"/>
        <end position="394"/>
    </location>
</feature>
<dbReference type="InterPro" id="IPR011659">
    <property type="entry name" value="WD40"/>
</dbReference>
<dbReference type="SUPFAM" id="SSF82171">
    <property type="entry name" value="DPP6 N-terminal domain-like"/>
    <property type="match status" value="1"/>
</dbReference>
<dbReference type="Proteomes" id="UP000218327">
    <property type="component" value="Unassembled WGS sequence"/>
</dbReference>
<gene>
    <name evidence="3" type="ORF">COA96_06715</name>
</gene>
<organism evidence="3 4">
    <name type="scientific">SAR86 cluster bacterium</name>
    <dbReference type="NCBI Taxonomy" id="2030880"/>
    <lineage>
        <taxon>Bacteria</taxon>
        <taxon>Pseudomonadati</taxon>
        <taxon>Pseudomonadota</taxon>
        <taxon>Gammaproteobacteria</taxon>
        <taxon>SAR86 cluster</taxon>
    </lineage>
</organism>
<sequence>MKNLNKSLLLVSVLGLAAFNQATMQSVAAEPQAADGTAGATSSAQAESAVGRNLAEGNNEDILLNGTRRLVTDSLRSGEGYFSADGGRFIYQSETTGDNPFYQIYVMDLASGESRKVSPGVGLTTCSWIHPSLDIVMFSSTHEDPDALAKQAEEIAIRESGVSRPYGWDYDRHYDIYQADSNGGNLVNLTNADGYDAEGSYSADGSQILFASNREAYQRSLSQAEQKLFDDDSSYFMDLYIMNADGSNVRQLTHSPGYDGGPFFSPNNQQVVWRRFNPDGNSAEIWTMDIDGSNQRQLTADVMVSWGPYFHPSGDYIIYSSNILGNTNFELFMIDPEGSNPPVRVTNTQGTDILPVFSPDGNSLAWSTTRTPDGTSQIHIGDWNHEKALELLGL</sequence>
<dbReference type="Gene3D" id="2.120.10.30">
    <property type="entry name" value="TolB, C-terminal domain"/>
    <property type="match status" value="4"/>
</dbReference>
<evidence type="ECO:0000256" key="1">
    <source>
        <dbReference type="ARBA" id="ARBA00009820"/>
    </source>
</evidence>
<evidence type="ECO:0000256" key="2">
    <source>
        <dbReference type="SAM" id="SignalP"/>
    </source>
</evidence>
<dbReference type="PANTHER" id="PTHR36842">
    <property type="entry name" value="PROTEIN TOLB HOMOLOG"/>
    <property type="match status" value="1"/>
</dbReference>
<feature type="signal peptide" evidence="2">
    <location>
        <begin position="1"/>
        <end position="28"/>
    </location>
</feature>
<keyword evidence="2" id="KW-0732">Signal</keyword>
<name>A0A2A5B2J8_9GAMM</name>
<dbReference type="InterPro" id="IPR011042">
    <property type="entry name" value="6-blade_b-propeller_TolB-like"/>
</dbReference>